<comment type="caution">
    <text evidence="1">The sequence shown here is derived from an EMBL/GenBank/DDBJ whole genome shotgun (WGS) entry which is preliminary data.</text>
</comment>
<dbReference type="PANTHER" id="PTHR35535">
    <property type="entry name" value="HEAT SHOCK PROTEIN HSLJ"/>
    <property type="match status" value="1"/>
</dbReference>
<dbReference type="InterPro" id="IPR053147">
    <property type="entry name" value="Hsp_HslJ-like"/>
</dbReference>
<name>A0A1X0DJH0_9MYCO</name>
<dbReference type="EMBL" id="MVHS01000008">
    <property type="protein sequence ID" value="ORA72332.1"/>
    <property type="molecule type" value="Genomic_DNA"/>
</dbReference>
<dbReference type="Gene3D" id="2.40.128.270">
    <property type="match status" value="1"/>
</dbReference>
<dbReference type="Proteomes" id="UP000192801">
    <property type="component" value="Unassembled WGS sequence"/>
</dbReference>
<dbReference type="InterPro" id="IPR038670">
    <property type="entry name" value="HslJ-like_sf"/>
</dbReference>
<sequence length="165" mass="16788">MGRISAVTGTAAVLTAVAALAACNSHNSGSAAPETSASAAAPEKLDGTSWQLLQIQSSDDAQGITTVDDPSKFTVSFGPDGQAAIKLDCNTGGGSWTAEPAEGGESGTLTFGPIRQTLMACGDGSLDGRVGQELSHVTGYLFRDGQLHLSTKFDGSTLTWRPTPS</sequence>
<evidence type="ECO:0000313" key="2">
    <source>
        <dbReference type="Proteomes" id="UP000192801"/>
    </source>
</evidence>
<protein>
    <submittedName>
        <fullName evidence="1">Uncharacterized protein</fullName>
    </submittedName>
</protein>
<keyword evidence="2" id="KW-1185">Reference proteome</keyword>
<dbReference type="RefSeq" id="WP_083029714.1">
    <property type="nucleotide sequence ID" value="NZ_AP022618.1"/>
</dbReference>
<dbReference type="PANTHER" id="PTHR35535:SF2">
    <property type="entry name" value="DUF306 DOMAIN-CONTAINING PROTEIN"/>
    <property type="match status" value="1"/>
</dbReference>
<organism evidence="1 2">
    <name type="scientific">Mycolicibacterium insubricum</name>
    <dbReference type="NCBI Taxonomy" id="444597"/>
    <lineage>
        <taxon>Bacteria</taxon>
        <taxon>Bacillati</taxon>
        <taxon>Actinomycetota</taxon>
        <taxon>Actinomycetes</taxon>
        <taxon>Mycobacteriales</taxon>
        <taxon>Mycobacteriaceae</taxon>
        <taxon>Mycolicibacterium</taxon>
    </lineage>
</organism>
<evidence type="ECO:0000313" key="1">
    <source>
        <dbReference type="EMBL" id="ORA72332.1"/>
    </source>
</evidence>
<accession>A0A1X0DJH0</accession>
<dbReference type="Pfam" id="PF03724">
    <property type="entry name" value="META"/>
    <property type="match status" value="1"/>
</dbReference>
<proteinExistence type="predicted"/>
<gene>
    <name evidence="1" type="ORF">BST26_05255</name>
</gene>
<dbReference type="STRING" id="444597.BST26_05255"/>
<dbReference type="InterPro" id="IPR005184">
    <property type="entry name" value="DUF306_Meta_HslJ"/>
</dbReference>
<dbReference type="OrthoDB" id="4733425at2"/>
<dbReference type="AlphaFoldDB" id="A0A1X0DJH0"/>
<reference evidence="1 2" key="1">
    <citation type="submission" date="2016-12" db="EMBL/GenBank/DDBJ databases">
        <title>The new phylogeny of genus Mycobacterium.</title>
        <authorList>
            <person name="Tortoli E."/>
            <person name="Trovato A."/>
            <person name="Cirillo D.M."/>
        </authorList>
    </citation>
    <scope>NUCLEOTIDE SEQUENCE [LARGE SCALE GENOMIC DNA]</scope>
    <source>
        <strain evidence="1 2">DSM 45130</strain>
    </source>
</reference>
<dbReference type="PROSITE" id="PS51257">
    <property type="entry name" value="PROKAR_LIPOPROTEIN"/>
    <property type="match status" value="1"/>
</dbReference>